<dbReference type="RefSeq" id="XP_056482130.1">
    <property type="nucleotide sequence ID" value="XM_056638623.1"/>
</dbReference>
<gene>
    <name evidence="1" type="ORF">N7509_013986</name>
</gene>
<reference evidence="1" key="2">
    <citation type="journal article" date="2023" name="IMA Fungus">
        <title>Comparative genomic study of the Penicillium genus elucidates a diverse pangenome and 15 lateral gene transfer events.</title>
        <authorList>
            <person name="Petersen C."/>
            <person name="Sorensen T."/>
            <person name="Nielsen M.R."/>
            <person name="Sondergaard T.E."/>
            <person name="Sorensen J.L."/>
            <person name="Fitzpatrick D.A."/>
            <person name="Frisvad J.C."/>
            <person name="Nielsen K.L."/>
        </authorList>
    </citation>
    <scope>NUCLEOTIDE SEQUENCE</scope>
    <source>
        <strain evidence="1">IBT 29677</strain>
    </source>
</reference>
<evidence type="ECO:0000313" key="1">
    <source>
        <dbReference type="EMBL" id="KAJ5377100.1"/>
    </source>
</evidence>
<sequence length="98" mass="11033">MEHDLSQTPGAKIHSLALLFDVMEISQKRFFYEALQSDGDLRRLVGHASVFDNILDSVSDDQKGEEIMDDIMKSTIPRALQSVSFAFDNDEVAQTISR</sequence>
<reference evidence="1" key="1">
    <citation type="submission" date="2022-12" db="EMBL/GenBank/DDBJ databases">
        <authorList>
            <person name="Petersen C."/>
        </authorList>
    </citation>
    <scope>NUCLEOTIDE SEQUENCE</scope>
    <source>
        <strain evidence="1">IBT 29677</strain>
    </source>
</reference>
<comment type="caution">
    <text evidence="1">The sequence shown here is derived from an EMBL/GenBank/DDBJ whole genome shotgun (WGS) entry which is preliminary data.</text>
</comment>
<organism evidence="1 2">
    <name type="scientific">Penicillium cosmopolitanum</name>
    <dbReference type="NCBI Taxonomy" id="1131564"/>
    <lineage>
        <taxon>Eukaryota</taxon>
        <taxon>Fungi</taxon>
        <taxon>Dikarya</taxon>
        <taxon>Ascomycota</taxon>
        <taxon>Pezizomycotina</taxon>
        <taxon>Eurotiomycetes</taxon>
        <taxon>Eurotiomycetidae</taxon>
        <taxon>Eurotiales</taxon>
        <taxon>Aspergillaceae</taxon>
        <taxon>Penicillium</taxon>
    </lineage>
</organism>
<dbReference type="AlphaFoldDB" id="A0A9W9SFL2"/>
<dbReference type="OrthoDB" id="5431245at2759"/>
<dbReference type="GeneID" id="81377603"/>
<proteinExistence type="predicted"/>
<accession>A0A9W9SFL2</accession>
<name>A0A9W9SFL2_9EURO</name>
<keyword evidence="2" id="KW-1185">Reference proteome</keyword>
<protein>
    <submittedName>
        <fullName evidence="1">Uncharacterized protein</fullName>
    </submittedName>
</protein>
<evidence type="ECO:0000313" key="2">
    <source>
        <dbReference type="Proteomes" id="UP001147747"/>
    </source>
</evidence>
<dbReference type="Proteomes" id="UP001147747">
    <property type="component" value="Unassembled WGS sequence"/>
</dbReference>
<dbReference type="EMBL" id="JAPZBU010000012">
    <property type="protein sequence ID" value="KAJ5377100.1"/>
    <property type="molecule type" value="Genomic_DNA"/>
</dbReference>